<proteinExistence type="predicted"/>
<evidence type="ECO:0008006" key="3">
    <source>
        <dbReference type="Google" id="ProtNLM"/>
    </source>
</evidence>
<reference evidence="1 2" key="1">
    <citation type="submission" date="2015-09" db="EMBL/GenBank/DDBJ databases">
        <title>Sorangium comparison.</title>
        <authorList>
            <person name="Zaburannyi N."/>
            <person name="Bunk B."/>
            <person name="Overmann J."/>
            <person name="Mueller R."/>
        </authorList>
    </citation>
    <scope>NUCLEOTIDE SEQUENCE [LARGE SCALE GENOMIC DNA]</scope>
    <source>
        <strain evidence="1 2">So ce836</strain>
    </source>
</reference>
<sequence length="280" mass="31612">MVNVFTLVSEVLDEAYAEIPGAAVDKDRAVQSKLKELRAYYETVWKTGGPAFDDPVTRFAYVFAYVTCHANLVKERIRACPELVDLLTRPEIDITALGGGPGSDTIGVAKYLLAAEQSPAVQFYLCDRESLWAETWGDLGKKLKTGLNINTAYIPHDALDPKTWERSRKLLRADLFTMIYFVSEIYAFRDRAQPYFEHIFASAKPGAMFLFIDNNSDMFVDWFDGMASRAGMEVLDAGRGVQKMPRDEQMSVLQKYMDKFATAARLTANLAYRVLRKPKV</sequence>
<accession>A0A4P2QP35</accession>
<dbReference type="InterPro" id="IPR029063">
    <property type="entry name" value="SAM-dependent_MTases_sf"/>
</dbReference>
<dbReference type="AlphaFoldDB" id="A0A4P2QP35"/>
<name>A0A4P2QP35_SORCE</name>
<dbReference type="Proteomes" id="UP000295497">
    <property type="component" value="Chromosome"/>
</dbReference>
<dbReference type="RefSeq" id="WP_129575606.1">
    <property type="nucleotide sequence ID" value="NZ_CP012672.1"/>
</dbReference>
<dbReference type="EMBL" id="CP012672">
    <property type="protein sequence ID" value="AUX31907.1"/>
    <property type="molecule type" value="Genomic_DNA"/>
</dbReference>
<evidence type="ECO:0000313" key="2">
    <source>
        <dbReference type="Proteomes" id="UP000295497"/>
    </source>
</evidence>
<evidence type="ECO:0000313" key="1">
    <source>
        <dbReference type="EMBL" id="AUX31907.1"/>
    </source>
</evidence>
<organism evidence="1 2">
    <name type="scientific">Sorangium cellulosum</name>
    <name type="common">Polyangium cellulosum</name>
    <dbReference type="NCBI Taxonomy" id="56"/>
    <lineage>
        <taxon>Bacteria</taxon>
        <taxon>Pseudomonadati</taxon>
        <taxon>Myxococcota</taxon>
        <taxon>Polyangia</taxon>
        <taxon>Polyangiales</taxon>
        <taxon>Polyangiaceae</taxon>
        <taxon>Sorangium</taxon>
    </lineage>
</organism>
<gene>
    <name evidence="1" type="ORF">SOCE836_040420</name>
</gene>
<dbReference type="Gene3D" id="3.40.50.150">
    <property type="entry name" value="Vaccinia Virus protein VP39"/>
    <property type="match status" value="1"/>
</dbReference>
<protein>
    <recommendedName>
        <fullName evidence="3">Class I SAM-dependent methyltransferase</fullName>
    </recommendedName>
</protein>